<protein>
    <submittedName>
        <fullName evidence="1">Uncharacterized protein</fullName>
    </submittedName>
</protein>
<reference evidence="1 2" key="1">
    <citation type="journal article" date="2011" name="BMC Genomics">
        <title>Comparative genomics reveals diversity among xanthomonads infecting tomato and pepper.</title>
        <authorList>
            <person name="Potnis N."/>
            <person name="Krasileva K."/>
            <person name="Chow V."/>
            <person name="Almeida N.F."/>
            <person name="Patil P.B."/>
            <person name="Ryan R.P."/>
            <person name="Sharlach M."/>
            <person name="Behlau F."/>
            <person name="Dow J.M."/>
            <person name="Momol M.T."/>
            <person name="White F.F."/>
            <person name="Preston J.F."/>
            <person name="Vinatzer B.A."/>
            <person name="Koebnik R."/>
            <person name="Setubal J.C."/>
            <person name="Norman D.J."/>
            <person name="Staskawicz B.J."/>
            <person name="Jones J.B."/>
        </authorList>
    </citation>
    <scope>NUCLEOTIDE SEQUENCE [LARGE SCALE GENOMIC DNA]</scope>
    <source>
        <strain evidence="1 2">ATCC 35937</strain>
    </source>
</reference>
<dbReference type="AlphaFoldDB" id="F0BBM9"/>
<accession>F0BBM9</accession>
<dbReference type="Proteomes" id="UP000003299">
    <property type="component" value="Unassembled WGS sequence"/>
</dbReference>
<proteinExistence type="predicted"/>
<evidence type="ECO:0000313" key="2">
    <source>
        <dbReference type="Proteomes" id="UP000003299"/>
    </source>
</evidence>
<comment type="caution">
    <text evidence="1">The sequence shown here is derived from an EMBL/GenBank/DDBJ whole genome shotgun (WGS) entry which is preliminary data.</text>
</comment>
<dbReference type="EMBL" id="AEQV01000040">
    <property type="protein sequence ID" value="EGD10161.1"/>
    <property type="molecule type" value="Genomic_DNA"/>
</dbReference>
<organism evidence="1 2">
    <name type="scientific">Xanthomonas vesicatoria ATCC 35937</name>
    <dbReference type="NCBI Taxonomy" id="925775"/>
    <lineage>
        <taxon>Bacteria</taxon>
        <taxon>Pseudomonadati</taxon>
        <taxon>Pseudomonadota</taxon>
        <taxon>Gammaproteobacteria</taxon>
        <taxon>Lysobacterales</taxon>
        <taxon>Lysobacteraceae</taxon>
        <taxon>Xanthomonas</taxon>
    </lineage>
</organism>
<sequence length="59" mass="6596">MLLLIGKQCFKQVLIPEDFVADVIGKPSIYCHVASDDDAPKDVQTTRLFAFLLATDNNR</sequence>
<evidence type="ECO:0000313" key="1">
    <source>
        <dbReference type="EMBL" id="EGD10161.1"/>
    </source>
</evidence>
<name>F0BBM9_9XANT</name>
<gene>
    <name evidence="1" type="ORF">XVE_1501</name>
</gene>